<protein>
    <submittedName>
        <fullName evidence="1">Uncharacterized protein</fullName>
    </submittedName>
</protein>
<organism evidence="1 2">
    <name type="scientific">Geotrichum galactomycetum</name>
    <dbReference type="NCBI Taxonomy" id="27317"/>
    <lineage>
        <taxon>Eukaryota</taxon>
        <taxon>Fungi</taxon>
        <taxon>Dikarya</taxon>
        <taxon>Ascomycota</taxon>
        <taxon>Saccharomycotina</taxon>
        <taxon>Dipodascomycetes</taxon>
        <taxon>Dipodascales</taxon>
        <taxon>Dipodascaceae</taxon>
        <taxon>Geotrichum</taxon>
    </lineage>
</organism>
<proteinExistence type="predicted"/>
<gene>
    <name evidence="1" type="ORF">D0Z00_000017</name>
</gene>
<evidence type="ECO:0000313" key="1">
    <source>
        <dbReference type="EMBL" id="KAF5103039.1"/>
    </source>
</evidence>
<accession>A0ACB6VAP9</accession>
<comment type="caution">
    <text evidence="1">The sequence shown here is derived from an EMBL/GenBank/DDBJ whole genome shotgun (WGS) entry which is preliminary data.</text>
</comment>
<evidence type="ECO:0000313" key="2">
    <source>
        <dbReference type="Proteomes" id="UP000744676"/>
    </source>
</evidence>
<keyword evidence="2" id="KW-1185">Reference proteome</keyword>
<name>A0ACB6VAP9_9ASCO</name>
<reference evidence="1 2" key="1">
    <citation type="journal article" date="2020" name="Front. Microbiol.">
        <title>Phenotypic and Genetic Characterization of the Cheese Ripening Yeast Geotrichum candidum.</title>
        <authorList>
            <person name="Perkins V."/>
            <person name="Vignola S."/>
            <person name="Lessard M.H."/>
            <person name="Plante P.L."/>
            <person name="Corbeil J."/>
            <person name="Dugat-Bony E."/>
            <person name="Frenette M."/>
            <person name="Labrie S."/>
        </authorList>
    </citation>
    <scope>NUCLEOTIDE SEQUENCE [LARGE SCALE GENOMIC DNA]</scope>
    <source>
        <strain evidence="1 2">LMA-1147</strain>
    </source>
</reference>
<sequence>MGESRQELVNWVNSLLDLSITKVEQCGTGAVYCQLFDSVHMDVPMSKVKFNVNTEYQYLNNFKVLQSAFTKHEIDRSVPVERLVKCRFQDNLEFLQWFKRYWDANFSGDAYDPVARRKGQAPMGGSRPAASSASSSTAAGASVSRTSSSARTTRNNTPSTTTTTRSTATRAATTGSTAAPRRTVSNSSNSGYSTPTAGGPAARKPFGTTAVKGRSTPSGGSAPAAAASKATIEALHESREYAATLEQQNEDMTRDFELMRSESAFYFEKLREIELLVLTASQFLDDRKAANVNEDGSEITLADAAGLTADMKALGITEEDTTNTPELKLFNIEYFLSQVQTILYTTAEGFVRPENFQEGEDEDEDYEQMELEETF</sequence>
<dbReference type="EMBL" id="QVQA01000001">
    <property type="protein sequence ID" value="KAF5103039.1"/>
    <property type="molecule type" value="Genomic_DNA"/>
</dbReference>
<dbReference type="Proteomes" id="UP000744676">
    <property type="component" value="Unassembled WGS sequence"/>
</dbReference>